<protein>
    <recommendedName>
        <fullName evidence="1">SHSP domain-containing protein</fullName>
    </recommendedName>
</protein>
<accession>A0A381NHZ7</accession>
<proteinExistence type="predicted"/>
<dbReference type="AlphaFoldDB" id="A0A381NHZ7"/>
<dbReference type="EMBL" id="UINC01000345">
    <property type="protein sequence ID" value="SUZ53734.1"/>
    <property type="molecule type" value="Genomic_DNA"/>
</dbReference>
<dbReference type="PANTHER" id="PTHR11527">
    <property type="entry name" value="HEAT-SHOCK PROTEIN 20 FAMILY MEMBER"/>
    <property type="match status" value="1"/>
</dbReference>
<dbReference type="PROSITE" id="PS01031">
    <property type="entry name" value="SHSP"/>
    <property type="match status" value="1"/>
</dbReference>
<dbReference type="CDD" id="cd06464">
    <property type="entry name" value="ACD_sHsps-like"/>
    <property type="match status" value="1"/>
</dbReference>
<sequence length="153" mass="17532">MAITKYIRRRPIRSGWRDLEAMSNRMSQFFDTVPFSTDSVNRGWAPHVDVIETDEELTLTAELPGLSENDVMINLENSVLSISGEKTAIRNEDETEQRSHVWERRYGSFNRSFTLPRTVSTEDISALFENGVLTIHMPKVPEAKGRTIEICKN</sequence>
<dbReference type="Pfam" id="PF00011">
    <property type="entry name" value="HSP20"/>
    <property type="match status" value="1"/>
</dbReference>
<reference evidence="2" key="1">
    <citation type="submission" date="2018-05" db="EMBL/GenBank/DDBJ databases">
        <authorList>
            <person name="Lanie J.A."/>
            <person name="Ng W.-L."/>
            <person name="Kazmierczak K.M."/>
            <person name="Andrzejewski T.M."/>
            <person name="Davidsen T.M."/>
            <person name="Wayne K.J."/>
            <person name="Tettelin H."/>
            <person name="Glass J.I."/>
            <person name="Rusch D."/>
            <person name="Podicherti R."/>
            <person name="Tsui H.-C.T."/>
            <person name="Winkler M.E."/>
        </authorList>
    </citation>
    <scope>NUCLEOTIDE SEQUENCE</scope>
</reference>
<evidence type="ECO:0000259" key="1">
    <source>
        <dbReference type="PROSITE" id="PS01031"/>
    </source>
</evidence>
<evidence type="ECO:0000313" key="2">
    <source>
        <dbReference type="EMBL" id="SUZ53734.1"/>
    </source>
</evidence>
<dbReference type="SUPFAM" id="SSF49764">
    <property type="entry name" value="HSP20-like chaperones"/>
    <property type="match status" value="1"/>
</dbReference>
<dbReference type="Gene3D" id="2.60.40.790">
    <property type="match status" value="1"/>
</dbReference>
<name>A0A381NHZ7_9ZZZZ</name>
<feature type="domain" description="SHSP" evidence="1">
    <location>
        <begin position="39"/>
        <end position="153"/>
    </location>
</feature>
<organism evidence="2">
    <name type="scientific">marine metagenome</name>
    <dbReference type="NCBI Taxonomy" id="408172"/>
    <lineage>
        <taxon>unclassified sequences</taxon>
        <taxon>metagenomes</taxon>
        <taxon>ecological metagenomes</taxon>
    </lineage>
</organism>
<dbReference type="InterPro" id="IPR008978">
    <property type="entry name" value="HSP20-like_chaperone"/>
</dbReference>
<gene>
    <name evidence="2" type="ORF">METZ01_LOCUS6588</name>
</gene>
<dbReference type="InterPro" id="IPR031107">
    <property type="entry name" value="Small_HSP"/>
</dbReference>
<dbReference type="InterPro" id="IPR002068">
    <property type="entry name" value="A-crystallin/Hsp20_dom"/>
</dbReference>